<reference evidence="7" key="1">
    <citation type="submission" date="2020-10" db="EMBL/GenBank/DDBJ databases">
        <title>High-Quality Genome Resource of Clonostachys rosea strain S41 by Oxford Nanopore Long-Read Sequencing.</title>
        <authorList>
            <person name="Wang H."/>
        </authorList>
    </citation>
    <scope>NUCLEOTIDE SEQUENCE</scope>
    <source>
        <strain evidence="7">S41</strain>
    </source>
</reference>
<evidence type="ECO:0000256" key="1">
    <source>
        <dbReference type="ARBA" id="ARBA00004123"/>
    </source>
</evidence>
<accession>A0A8H7TQS3</accession>
<dbReference type="PANTHER" id="PTHR31845">
    <property type="entry name" value="FINGER DOMAIN PROTEIN, PUTATIVE-RELATED"/>
    <property type="match status" value="1"/>
</dbReference>
<evidence type="ECO:0000256" key="4">
    <source>
        <dbReference type="ARBA" id="ARBA00023163"/>
    </source>
</evidence>
<dbReference type="GO" id="GO:0008270">
    <property type="term" value="F:zinc ion binding"/>
    <property type="evidence" value="ECO:0007669"/>
    <property type="project" value="InterPro"/>
</dbReference>
<evidence type="ECO:0000256" key="3">
    <source>
        <dbReference type="ARBA" id="ARBA00023125"/>
    </source>
</evidence>
<evidence type="ECO:0000256" key="2">
    <source>
        <dbReference type="ARBA" id="ARBA00023015"/>
    </source>
</evidence>
<feature type="compositionally biased region" description="Low complexity" evidence="6">
    <location>
        <begin position="40"/>
        <end position="49"/>
    </location>
</feature>
<sequence length="607" mass="66517">MSNSVLTTALPVDNPTPSEIYRPRLVIQAQTMFSGLDTQSSDPSESSGGADEGEDGNGHVTAMSFYGRACTNCYAVKCKCEYPAEGGSCLRCRRLDKECRPTVPVRRRRVQKESRSRTARLERQLSELMALVGTTSRTGSGESPDLATSTAAASVCSQTYNSTPISHTPSSTGIPDDPSIQHPINPIPSISDDGQIVHLSDNEWDESLIIFQLSILQGFPFIYIAQGVGPAQFRCQYPIVSLCIVFIASSDLQRKVAMGKTISETLTKKIIIQRRANVDLLLASIYFTGWIHHNGKPEMLTAWVQLTLTVVHDMKLNVTKLDSMLLRRALLGAFILASIGNQDESSVQALKWTSIMNESLTILADTPECPGDRLLAAQVHCHLIHQDLPLAGPFLGQPGTEVEHNPARQLYQQEASSRLQKVKTAFQMEAACNPVIAMTILATEQAIFSTAIISNFHRSLLAVSGWFRTFLPLGAQALTTLPIASFVQLSSTVETLFSLTTFESPLWDTELVTQTVDVFATMDTIAHMLKSIPGILGQRALPNATPPGEMDVISVAVENIKEQKKGWESVAAEKRALRTLLDEVWGYGMTFNDLDFEGLQREGLDSK</sequence>
<protein>
    <recommendedName>
        <fullName evidence="9">Zn(2)-C6 fungal-type domain-containing protein</fullName>
    </recommendedName>
</protein>
<evidence type="ECO:0000313" key="8">
    <source>
        <dbReference type="Proteomes" id="UP000616885"/>
    </source>
</evidence>
<dbReference type="EMBL" id="JADCTT010000002">
    <property type="protein sequence ID" value="KAF9756251.1"/>
    <property type="molecule type" value="Genomic_DNA"/>
</dbReference>
<dbReference type="InterPro" id="IPR001138">
    <property type="entry name" value="Zn2Cys6_DnaBD"/>
</dbReference>
<keyword evidence="2" id="KW-0805">Transcription regulation</keyword>
<dbReference type="GO" id="GO:0000981">
    <property type="term" value="F:DNA-binding transcription factor activity, RNA polymerase II-specific"/>
    <property type="evidence" value="ECO:0007669"/>
    <property type="project" value="InterPro"/>
</dbReference>
<proteinExistence type="predicted"/>
<dbReference type="PANTHER" id="PTHR31845:SF32">
    <property type="entry name" value="MISCELLANEOUS ZN(II)2CYS6 TRANSCRIPTION FACTOR (EUROFUNG)-RELATED"/>
    <property type="match status" value="1"/>
</dbReference>
<dbReference type="GO" id="GO:0005634">
    <property type="term" value="C:nucleus"/>
    <property type="evidence" value="ECO:0007669"/>
    <property type="project" value="UniProtKB-SubCell"/>
</dbReference>
<evidence type="ECO:0000256" key="6">
    <source>
        <dbReference type="SAM" id="MobiDB-lite"/>
    </source>
</evidence>
<keyword evidence="5" id="KW-0539">Nucleus</keyword>
<comment type="caution">
    <text evidence="7">The sequence shown here is derived from an EMBL/GenBank/DDBJ whole genome shotgun (WGS) entry which is preliminary data.</text>
</comment>
<feature type="region of interest" description="Disordered" evidence="6">
    <location>
        <begin position="36"/>
        <end position="56"/>
    </location>
</feature>
<dbReference type="InterPro" id="IPR051089">
    <property type="entry name" value="prtT"/>
</dbReference>
<keyword evidence="3" id="KW-0238">DNA-binding</keyword>
<dbReference type="CDD" id="cd00067">
    <property type="entry name" value="GAL4"/>
    <property type="match status" value="1"/>
</dbReference>
<dbReference type="GO" id="GO:0000976">
    <property type="term" value="F:transcription cis-regulatory region binding"/>
    <property type="evidence" value="ECO:0007669"/>
    <property type="project" value="TreeGrafter"/>
</dbReference>
<dbReference type="Gene3D" id="4.10.240.10">
    <property type="entry name" value="Zn(2)-C6 fungal-type DNA-binding domain"/>
    <property type="match status" value="1"/>
</dbReference>
<name>A0A8H7TQS3_BIOOC</name>
<evidence type="ECO:0008006" key="9">
    <source>
        <dbReference type="Google" id="ProtNLM"/>
    </source>
</evidence>
<organism evidence="7 8">
    <name type="scientific">Bionectria ochroleuca</name>
    <name type="common">Gliocladium roseum</name>
    <dbReference type="NCBI Taxonomy" id="29856"/>
    <lineage>
        <taxon>Eukaryota</taxon>
        <taxon>Fungi</taxon>
        <taxon>Dikarya</taxon>
        <taxon>Ascomycota</taxon>
        <taxon>Pezizomycotina</taxon>
        <taxon>Sordariomycetes</taxon>
        <taxon>Hypocreomycetidae</taxon>
        <taxon>Hypocreales</taxon>
        <taxon>Bionectriaceae</taxon>
        <taxon>Clonostachys</taxon>
    </lineage>
</organism>
<dbReference type="SUPFAM" id="SSF57701">
    <property type="entry name" value="Zn2/Cys6 DNA-binding domain"/>
    <property type="match status" value="1"/>
</dbReference>
<dbReference type="InterPro" id="IPR036864">
    <property type="entry name" value="Zn2-C6_fun-type_DNA-bd_sf"/>
</dbReference>
<dbReference type="AlphaFoldDB" id="A0A8H7TQS3"/>
<comment type="subcellular location">
    <subcellularLocation>
        <location evidence="1">Nucleus</location>
    </subcellularLocation>
</comment>
<evidence type="ECO:0000256" key="5">
    <source>
        <dbReference type="ARBA" id="ARBA00023242"/>
    </source>
</evidence>
<gene>
    <name evidence="7" type="ORF">IM811_007195</name>
</gene>
<dbReference type="Proteomes" id="UP000616885">
    <property type="component" value="Unassembled WGS sequence"/>
</dbReference>
<keyword evidence="4" id="KW-0804">Transcription</keyword>
<evidence type="ECO:0000313" key="7">
    <source>
        <dbReference type="EMBL" id="KAF9756251.1"/>
    </source>
</evidence>